<organism evidence="9 10">
    <name type="scientific">Cladorrhinum samala</name>
    <dbReference type="NCBI Taxonomy" id="585594"/>
    <lineage>
        <taxon>Eukaryota</taxon>
        <taxon>Fungi</taxon>
        <taxon>Dikarya</taxon>
        <taxon>Ascomycota</taxon>
        <taxon>Pezizomycotina</taxon>
        <taxon>Sordariomycetes</taxon>
        <taxon>Sordariomycetidae</taxon>
        <taxon>Sordariales</taxon>
        <taxon>Podosporaceae</taxon>
        <taxon>Cladorrhinum</taxon>
    </lineage>
</organism>
<evidence type="ECO:0000256" key="7">
    <source>
        <dbReference type="RuleBase" id="RU368100"/>
    </source>
</evidence>
<dbReference type="GO" id="GO:0030942">
    <property type="term" value="F:endoplasmic reticulum signal peptide binding"/>
    <property type="evidence" value="ECO:0007669"/>
    <property type="project" value="UniProtKB-UniRule"/>
</dbReference>
<accession>A0AAV9HU40</accession>
<dbReference type="GO" id="GO:0006614">
    <property type="term" value="P:SRP-dependent cotranslational protein targeting to membrane"/>
    <property type="evidence" value="ECO:0007669"/>
    <property type="project" value="UniProtKB-UniRule"/>
</dbReference>
<comment type="subunit">
    <text evidence="7">Component of a fungal signal recognition particle (SRP) complex that consists of a 7SL RNA molecule (scR1) and at least six protein subunits: SRP72, SRP68, SRP54, SEC65, SRP21 and SRP14.</text>
</comment>
<name>A0AAV9HU40_9PEZI</name>
<evidence type="ECO:0000256" key="5">
    <source>
        <dbReference type="ARBA" id="ARBA00023135"/>
    </source>
</evidence>
<dbReference type="PANTHER" id="PTHR12013">
    <property type="entry name" value="SIGNAL RECOGNITION PARTICLE 14 KD PROTEIN"/>
    <property type="match status" value="1"/>
</dbReference>
<evidence type="ECO:0000313" key="9">
    <source>
        <dbReference type="EMBL" id="KAK4464232.1"/>
    </source>
</evidence>
<sequence>MGHLTHDEFFTSLTSLFTTSKSSPKGSIILTQKRLSYNQPTPQPSESNDTFPDLNLASPLPLIIHATNAKSKEDRKAGKKIRLSTVVNPDDLEGFYSRYAEVCRAGMAGLKPRDRTKRKAKAKGRKKKGAVAAA</sequence>
<comment type="subcellular location">
    <subcellularLocation>
        <location evidence="1 7">Cytoplasm</location>
    </subcellularLocation>
</comment>
<dbReference type="InterPro" id="IPR003210">
    <property type="entry name" value="Signal_recog_particle_SRP14"/>
</dbReference>
<dbReference type="Pfam" id="PF02290">
    <property type="entry name" value="SRP14"/>
    <property type="match status" value="1"/>
</dbReference>
<gene>
    <name evidence="9" type="ORF">QBC42DRAFT_263720</name>
</gene>
<dbReference type="GO" id="GO:0008312">
    <property type="term" value="F:7S RNA binding"/>
    <property type="evidence" value="ECO:0007669"/>
    <property type="project" value="UniProtKB-UniRule"/>
</dbReference>
<keyword evidence="4 7" id="KW-0694">RNA-binding</keyword>
<keyword evidence="6 7" id="KW-0687">Ribonucleoprotein</keyword>
<keyword evidence="3 7" id="KW-0963">Cytoplasm</keyword>
<dbReference type="Proteomes" id="UP001321749">
    <property type="component" value="Unassembled WGS sequence"/>
</dbReference>
<comment type="function">
    <text evidence="7">Component of the signal recognition particle (SRP) complex, a ribonucleoprotein complex that mediates the cotranslational targeting of secretory and membrane proteins to the endoplasmic reticulum (ER).</text>
</comment>
<reference evidence="9" key="2">
    <citation type="submission" date="2023-06" db="EMBL/GenBank/DDBJ databases">
        <authorList>
            <consortium name="Lawrence Berkeley National Laboratory"/>
            <person name="Mondo S.J."/>
            <person name="Hensen N."/>
            <person name="Bonometti L."/>
            <person name="Westerberg I."/>
            <person name="Brannstrom I.O."/>
            <person name="Guillou S."/>
            <person name="Cros-Aarteil S."/>
            <person name="Calhoun S."/>
            <person name="Haridas S."/>
            <person name="Kuo A."/>
            <person name="Pangilinan J."/>
            <person name="Riley R."/>
            <person name="Labutti K."/>
            <person name="Andreopoulos B."/>
            <person name="Lipzen A."/>
            <person name="Chen C."/>
            <person name="Yanf M."/>
            <person name="Daum C."/>
            <person name="Ng V."/>
            <person name="Clum A."/>
            <person name="Steindorff A."/>
            <person name="Ohm R."/>
            <person name="Martin F."/>
            <person name="Silar P."/>
            <person name="Natvig D."/>
            <person name="Lalanne C."/>
            <person name="Gautier V."/>
            <person name="Ament-Velasquez S.L."/>
            <person name="Kruys A."/>
            <person name="Hutchinson M.I."/>
            <person name="Powell A.J."/>
            <person name="Barry K."/>
            <person name="Miller A.N."/>
            <person name="Grigoriev I.V."/>
            <person name="Debuchy R."/>
            <person name="Gladieux P."/>
            <person name="Thoren M.H."/>
            <person name="Johannesson H."/>
        </authorList>
    </citation>
    <scope>NUCLEOTIDE SEQUENCE</scope>
    <source>
        <strain evidence="9">PSN324</strain>
    </source>
</reference>
<dbReference type="AlphaFoldDB" id="A0AAV9HU40"/>
<evidence type="ECO:0000256" key="4">
    <source>
        <dbReference type="ARBA" id="ARBA00022884"/>
    </source>
</evidence>
<proteinExistence type="inferred from homology"/>
<evidence type="ECO:0000256" key="8">
    <source>
        <dbReference type="SAM" id="MobiDB-lite"/>
    </source>
</evidence>
<dbReference type="InterPro" id="IPR009018">
    <property type="entry name" value="Signal_recog_particle_SRP9/14"/>
</dbReference>
<dbReference type="GO" id="GO:0005786">
    <property type="term" value="C:signal recognition particle, endoplasmic reticulum targeting"/>
    <property type="evidence" value="ECO:0007669"/>
    <property type="project" value="UniProtKB-UniRule"/>
</dbReference>
<evidence type="ECO:0000313" key="10">
    <source>
        <dbReference type="Proteomes" id="UP001321749"/>
    </source>
</evidence>
<keyword evidence="10" id="KW-1185">Reference proteome</keyword>
<dbReference type="Gene3D" id="3.30.720.10">
    <property type="entry name" value="Signal recognition particle alu RNA binding heterodimer, srp9/1"/>
    <property type="match status" value="1"/>
</dbReference>
<dbReference type="EMBL" id="MU864950">
    <property type="protein sequence ID" value="KAK4464232.1"/>
    <property type="molecule type" value="Genomic_DNA"/>
</dbReference>
<feature type="region of interest" description="Disordered" evidence="8">
    <location>
        <begin position="110"/>
        <end position="134"/>
    </location>
</feature>
<evidence type="ECO:0000256" key="6">
    <source>
        <dbReference type="ARBA" id="ARBA00023274"/>
    </source>
</evidence>
<evidence type="ECO:0000256" key="3">
    <source>
        <dbReference type="ARBA" id="ARBA00022490"/>
    </source>
</evidence>
<comment type="caution">
    <text evidence="9">The sequence shown here is derived from an EMBL/GenBank/DDBJ whole genome shotgun (WGS) entry which is preliminary data.</text>
</comment>
<keyword evidence="5 7" id="KW-0733">Signal recognition particle</keyword>
<evidence type="ECO:0000256" key="2">
    <source>
        <dbReference type="ARBA" id="ARBA00010349"/>
    </source>
</evidence>
<comment type="similarity">
    <text evidence="2 7">Belongs to the SRP14 family.</text>
</comment>
<feature type="compositionally biased region" description="Basic residues" evidence="8">
    <location>
        <begin position="114"/>
        <end position="134"/>
    </location>
</feature>
<dbReference type="SUPFAM" id="SSF54762">
    <property type="entry name" value="Signal recognition particle alu RNA binding heterodimer, SRP9/14"/>
    <property type="match status" value="1"/>
</dbReference>
<reference evidence="9" key="1">
    <citation type="journal article" date="2023" name="Mol. Phylogenet. Evol.">
        <title>Genome-scale phylogeny and comparative genomics of the fungal order Sordariales.</title>
        <authorList>
            <person name="Hensen N."/>
            <person name="Bonometti L."/>
            <person name="Westerberg I."/>
            <person name="Brannstrom I.O."/>
            <person name="Guillou S."/>
            <person name="Cros-Aarteil S."/>
            <person name="Calhoun S."/>
            <person name="Haridas S."/>
            <person name="Kuo A."/>
            <person name="Mondo S."/>
            <person name="Pangilinan J."/>
            <person name="Riley R."/>
            <person name="LaButti K."/>
            <person name="Andreopoulos B."/>
            <person name="Lipzen A."/>
            <person name="Chen C."/>
            <person name="Yan M."/>
            <person name="Daum C."/>
            <person name="Ng V."/>
            <person name="Clum A."/>
            <person name="Steindorff A."/>
            <person name="Ohm R.A."/>
            <person name="Martin F."/>
            <person name="Silar P."/>
            <person name="Natvig D.O."/>
            <person name="Lalanne C."/>
            <person name="Gautier V."/>
            <person name="Ament-Velasquez S.L."/>
            <person name="Kruys A."/>
            <person name="Hutchinson M.I."/>
            <person name="Powell A.J."/>
            <person name="Barry K."/>
            <person name="Miller A.N."/>
            <person name="Grigoriev I.V."/>
            <person name="Debuchy R."/>
            <person name="Gladieux P."/>
            <person name="Hiltunen Thoren M."/>
            <person name="Johannesson H."/>
        </authorList>
    </citation>
    <scope>NUCLEOTIDE SEQUENCE</scope>
    <source>
        <strain evidence="9">PSN324</strain>
    </source>
</reference>
<evidence type="ECO:0000256" key="1">
    <source>
        <dbReference type="ARBA" id="ARBA00004496"/>
    </source>
</evidence>
<protein>
    <recommendedName>
        <fullName evidence="7">Signal recognition particle subunit SRP14</fullName>
    </recommendedName>
    <alternativeName>
        <fullName evidence="7">Signal recognition particle 14 kDa protein</fullName>
    </alternativeName>
</protein>